<evidence type="ECO:0000259" key="2">
    <source>
        <dbReference type="Pfam" id="PF01965"/>
    </source>
</evidence>
<dbReference type="PANTHER" id="PTHR42733:SF12">
    <property type="entry name" value="PROTEINASE"/>
    <property type="match status" value="1"/>
</dbReference>
<organism evidence="3 4">
    <name type="scientific">Propionibacterium cyclohexanicum</name>
    <dbReference type="NCBI Taxonomy" id="64702"/>
    <lineage>
        <taxon>Bacteria</taxon>
        <taxon>Bacillati</taxon>
        <taxon>Actinomycetota</taxon>
        <taxon>Actinomycetes</taxon>
        <taxon>Propionibacteriales</taxon>
        <taxon>Propionibacteriaceae</taxon>
        <taxon>Propionibacterium</taxon>
    </lineage>
</organism>
<keyword evidence="3" id="KW-0378">Hydrolase</keyword>
<protein>
    <submittedName>
        <fullName evidence="3">Protease I</fullName>
    </submittedName>
</protein>
<evidence type="ECO:0000256" key="1">
    <source>
        <dbReference type="ARBA" id="ARBA00008542"/>
    </source>
</evidence>
<dbReference type="GO" id="GO:0006508">
    <property type="term" value="P:proteolysis"/>
    <property type="evidence" value="ECO:0007669"/>
    <property type="project" value="UniProtKB-KW"/>
</dbReference>
<dbReference type="Pfam" id="PF01965">
    <property type="entry name" value="DJ-1_PfpI"/>
    <property type="match status" value="1"/>
</dbReference>
<dbReference type="OrthoDB" id="9792284at2"/>
<dbReference type="Proteomes" id="UP000198815">
    <property type="component" value="Unassembled WGS sequence"/>
</dbReference>
<dbReference type="InterPro" id="IPR006286">
    <property type="entry name" value="C56_PfpI-like"/>
</dbReference>
<dbReference type="PROSITE" id="PS51276">
    <property type="entry name" value="PEPTIDASE_C56_PFPI"/>
    <property type="match status" value="1"/>
</dbReference>
<name>A0A1H9TPB7_9ACTN</name>
<reference evidence="3 4" key="1">
    <citation type="submission" date="2016-10" db="EMBL/GenBank/DDBJ databases">
        <authorList>
            <person name="de Groot N.N."/>
        </authorList>
    </citation>
    <scope>NUCLEOTIDE SEQUENCE [LARGE SCALE GENOMIC DNA]</scope>
    <source>
        <strain evidence="3 4">DSM 16859</strain>
    </source>
</reference>
<keyword evidence="4" id="KW-1185">Reference proteome</keyword>
<dbReference type="SUPFAM" id="SSF52317">
    <property type="entry name" value="Class I glutamine amidotransferase-like"/>
    <property type="match status" value="1"/>
</dbReference>
<dbReference type="GO" id="GO:0008233">
    <property type="term" value="F:peptidase activity"/>
    <property type="evidence" value="ECO:0007669"/>
    <property type="project" value="UniProtKB-KW"/>
</dbReference>
<feature type="domain" description="DJ-1/PfpI" evidence="2">
    <location>
        <begin position="6"/>
        <end position="177"/>
    </location>
</feature>
<evidence type="ECO:0000313" key="3">
    <source>
        <dbReference type="EMBL" id="SER98955.1"/>
    </source>
</evidence>
<proteinExistence type="inferred from homology"/>
<dbReference type="AlphaFoldDB" id="A0A1H9TPB7"/>
<dbReference type="PANTHER" id="PTHR42733">
    <property type="entry name" value="DJ-1 PROTEIN"/>
    <property type="match status" value="1"/>
</dbReference>
<dbReference type="InterPro" id="IPR002818">
    <property type="entry name" value="DJ-1/PfpI"/>
</dbReference>
<dbReference type="EMBL" id="FOGZ01000026">
    <property type="protein sequence ID" value="SER98955.1"/>
    <property type="molecule type" value="Genomic_DNA"/>
</dbReference>
<dbReference type="Gene3D" id="3.40.50.880">
    <property type="match status" value="1"/>
</dbReference>
<dbReference type="CDD" id="cd03134">
    <property type="entry name" value="GATase1_PfpI_like"/>
    <property type="match status" value="1"/>
</dbReference>
<evidence type="ECO:0000313" key="4">
    <source>
        <dbReference type="Proteomes" id="UP000198815"/>
    </source>
</evidence>
<keyword evidence="3" id="KW-0645">Protease</keyword>
<dbReference type="InterPro" id="IPR029062">
    <property type="entry name" value="Class_I_gatase-like"/>
</dbReference>
<sequence>MADQTKRVAIIASSYGVEADELLTPKGYLESAGYEVVVATPDSQTIQTLVSDKDPGPTVRADAALAELSPSDFDLLVIPGGTINADTLRLQEDARRIAEGFAASGKPIAAICHGPWLVVETGLARGKTLTSYPSLRTDITNAGGNWVDRSVEVDDAQGFTLITSRTPGDLTDFDAAIGEVLG</sequence>
<dbReference type="STRING" id="64702.SAMN05443377_12614"/>
<dbReference type="NCBIfam" id="TIGR01382">
    <property type="entry name" value="PfpI"/>
    <property type="match status" value="1"/>
</dbReference>
<comment type="similarity">
    <text evidence="1">Belongs to the peptidase C56 family.</text>
</comment>
<accession>A0A1H9TPB7</accession>
<gene>
    <name evidence="3" type="ORF">SAMN05443377_12614</name>
</gene>
<dbReference type="RefSeq" id="WP_091970914.1">
    <property type="nucleotide sequence ID" value="NZ_FOGZ01000026.1"/>
</dbReference>